<dbReference type="RefSeq" id="XP_046064051.1">
    <property type="nucleotide sequence ID" value="XM_046201871.1"/>
</dbReference>
<dbReference type="AlphaFoldDB" id="A0A9P8TA10"/>
<gene>
    <name evidence="2" type="ORF">OGAPHI_001141</name>
</gene>
<dbReference type="OrthoDB" id="2017405at2759"/>
<keyword evidence="1" id="KW-0472">Membrane</keyword>
<evidence type="ECO:0000256" key="1">
    <source>
        <dbReference type="SAM" id="Phobius"/>
    </source>
</evidence>
<dbReference type="EMBL" id="JAEUBE010000087">
    <property type="protein sequence ID" value="KAH3670626.1"/>
    <property type="molecule type" value="Genomic_DNA"/>
</dbReference>
<accession>A0A9P8TA10</accession>
<reference evidence="2" key="2">
    <citation type="submission" date="2021-01" db="EMBL/GenBank/DDBJ databases">
        <authorList>
            <person name="Schikora-Tamarit M.A."/>
        </authorList>
    </citation>
    <scope>NUCLEOTIDE SEQUENCE</scope>
    <source>
        <strain evidence="2">CBS6075</strain>
    </source>
</reference>
<feature type="transmembrane region" description="Helical" evidence="1">
    <location>
        <begin position="78"/>
        <end position="98"/>
    </location>
</feature>
<keyword evidence="3" id="KW-1185">Reference proteome</keyword>
<dbReference type="GeneID" id="70233109"/>
<evidence type="ECO:0000313" key="3">
    <source>
        <dbReference type="Proteomes" id="UP000769157"/>
    </source>
</evidence>
<evidence type="ECO:0000313" key="2">
    <source>
        <dbReference type="EMBL" id="KAH3670626.1"/>
    </source>
</evidence>
<organism evidence="2 3">
    <name type="scientific">Ogataea philodendri</name>
    <dbReference type="NCBI Taxonomy" id="1378263"/>
    <lineage>
        <taxon>Eukaryota</taxon>
        <taxon>Fungi</taxon>
        <taxon>Dikarya</taxon>
        <taxon>Ascomycota</taxon>
        <taxon>Saccharomycotina</taxon>
        <taxon>Pichiomycetes</taxon>
        <taxon>Pichiales</taxon>
        <taxon>Pichiaceae</taxon>
        <taxon>Ogataea</taxon>
    </lineage>
</organism>
<dbReference type="Pfam" id="PF10712">
    <property type="entry name" value="NAD-GH"/>
    <property type="match status" value="1"/>
</dbReference>
<comment type="caution">
    <text evidence="2">The sequence shown here is derived from an EMBL/GenBank/DDBJ whole genome shotgun (WGS) entry which is preliminary data.</text>
</comment>
<dbReference type="InterPro" id="IPR019651">
    <property type="entry name" value="Glutamate_DH_NAD-spec"/>
</dbReference>
<protein>
    <submittedName>
        <fullName evidence="2">Uncharacterized protein</fullName>
    </submittedName>
</protein>
<name>A0A9P8TA10_9ASCO</name>
<keyword evidence="1" id="KW-1133">Transmembrane helix</keyword>
<proteinExistence type="predicted"/>
<reference evidence="2" key="1">
    <citation type="journal article" date="2021" name="Open Biol.">
        <title>Shared evolutionary footprints suggest mitochondrial oxidative damage underlies multiple complex I losses in fungi.</title>
        <authorList>
            <person name="Schikora-Tamarit M.A."/>
            <person name="Marcet-Houben M."/>
            <person name="Nosek J."/>
            <person name="Gabaldon T."/>
        </authorList>
    </citation>
    <scope>NUCLEOTIDE SEQUENCE</scope>
    <source>
        <strain evidence="2">CBS6075</strain>
    </source>
</reference>
<keyword evidence="1" id="KW-0812">Transmembrane</keyword>
<dbReference type="Proteomes" id="UP000769157">
    <property type="component" value="Unassembled WGS sequence"/>
</dbReference>
<sequence>MRIIISHLTSSHSLSNNSLKRQLSLSQIVSRRVLDLKSSKSLGKSSLDLVLSTLLHLGRQDWVSDSSLDRRNVRLKSLFLLVLLGELLVSLLELVGVVDHLLDFRGGQSTDRVGDGDVGRSTGGLLNSSDLQDSVSVNLENGLQDWLSSWHWWDVLEVELTKQGVLATVDSLTLVHWELHGGLVVVNSGESSSLDGWHSGVSWNNWSKDVTLHSNTKRQWNNIQQQQVLGLIRGGLTSQDGTLNSSTVSNSLIRVDGLLKLLTVKEVGQQLLDLWNSGRTTNKHNLVNLGLGDLGVLKNLLNRSQGRLEQSRVDVLESGSGDVGSKVLTLEQRVDLNGGLGNRGKGSLSSLTGGSESSQSSSVTRDVQTGLLLEVLLEVLKQVGIEILTSQVGVTGSSLNGENTTSNVQQGNIESSSTKVENQNVFLLLGLTSTKTVSNGGSSRLVDDSQHVQTSNGTSVLGGLSLSVVEVSWDSHNSLLNLLADLGLSNLLHLGQNHRRNLLWRESLGLLQVLNLNLWVAVVVDDLEWPRLDVLLHRLVGESSTDQSLSVEHSVLWVQSGLVLSSVTNQSLFWSESDEGWSNSVTLLVSNDLNSGVICSNTGVSGTEIDTNSTLENTVSHYVYLYR</sequence>